<accession>K0BD62</accession>
<evidence type="ECO:0000256" key="3">
    <source>
        <dbReference type="ARBA" id="ARBA00023172"/>
    </source>
</evidence>
<dbReference type="KEGG" id="nir:NSED_06000"/>
<dbReference type="HOGENOM" id="CLU_057056_0_0_2"/>
<keyword evidence="3" id="KW-0233">DNA recombination</keyword>
<feature type="coiled-coil region" evidence="4">
    <location>
        <begin position="365"/>
        <end position="392"/>
    </location>
</feature>
<evidence type="ECO:0000313" key="7">
    <source>
        <dbReference type="Proteomes" id="UP000006100"/>
    </source>
</evidence>
<evidence type="ECO:0000259" key="5">
    <source>
        <dbReference type="Pfam" id="PF00589"/>
    </source>
</evidence>
<evidence type="ECO:0000256" key="2">
    <source>
        <dbReference type="ARBA" id="ARBA00023125"/>
    </source>
</evidence>
<dbReference type="GeneID" id="13696995"/>
<feature type="domain" description="Tyr recombinase" evidence="5">
    <location>
        <begin position="150"/>
        <end position="317"/>
    </location>
</feature>
<dbReference type="Proteomes" id="UP000006100">
    <property type="component" value="Chromosome"/>
</dbReference>
<dbReference type="OrthoDB" id="12201at2157"/>
<dbReference type="EMBL" id="CP003843">
    <property type="protein sequence ID" value="AFS83002.1"/>
    <property type="molecule type" value="Genomic_DNA"/>
</dbReference>
<dbReference type="Gene3D" id="1.10.150.130">
    <property type="match status" value="1"/>
</dbReference>
<dbReference type="PANTHER" id="PTHR30349:SF41">
    <property type="entry name" value="INTEGRASE_RECOMBINASE PROTEIN MJ0367-RELATED"/>
    <property type="match status" value="1"/>
</dbReference>
<dbReference type="Gene3D" id="1.10.443.10">
    <property type="entry name" value="Intergrase catalytic core"/>
    <property type="match status" value="1"/>
</dbReference>
<dbReference type="STRING" id="1229909.NSED_06000"/>
<dbReference type="CDD" id="cd00397">
    <property type="entry name" value="DNA_BRE_C"/>
    <property type="match status" value="1"/>
</dbReference>
<dbReference type="eggNOG" id="arCOG01245">
    <property type="taxonomic scope" value="Archaea"/>
</dbReference>
<dbReference type="PANTHER" id="PTHR30349">
    <property type="entry name" value="PHAGE INTEGRASE-RELATED"/>
    <property type="match status" value="1"/>
</dbReference>
<keyword evidence="1" id="KW-0229">DNA integration</keyword>
<dbReference type="PATRIC" id="fig|1229909.8.peg.1321"/>
<dbReference type="GO" id="GO:0006310">
    <property type="term" value="P:DNA recombination"/>
    <property type="evidence" value="ECO:0007669"/>
    <property type="project" value="UniProtKB-KW"/>
</dbReference>
<organism evidence="6 7">
    <name type="scientific">Candidatus Nitrosopumilus sediminis</name>
    <dbReference type="NCBI Taxonomy" id="1229909"/>
    <lineage>
        <taxon>Archaea</taxon>
        <taxon>Nitrososphaerota</taxon>
        <taxon>Nitrososphaeria</taxon>
        <taxon>Nitrosopumilales</taxon>
        <taxon>Nitrosopumilaceae</taxon>
        <taxon>Nitrosopumilus</taxon>
    </lineage>
</organism>
<sequence>MENTNPNTNSSTEPESIALSKASNGYQYMKLKKWNECREFEIWIGTVNPNTQRTYTENMGYFVNWSQSTKHPIGMINELIEHPKEILNEILEDYMVYLKKRGLSRNTVKLYMAGIESFLIFHEVSYSEKKIKRLLPPRQKLAGKNAYKLEQIQAMLDSTSILRMKVIVMLSACSGVRKGGLAHLKVGDLVPIENCYAIKVYNGEIEEYITFCTPETRTVIDQYFEWRKDGGEVITPESMLLQMDSTTPRTGPNAGRDQIIAHALFMLLRKAGIKKERVGKNRYNISMAHGFRKFFNTQLNIAHVDHNAIEKMMGHKNGLKGGYNDAEIPNLFEEYKKAIPNLTLLEKNRQKAIIDELKSRSVRDEVMLTKEVIDMKQKMERIERELELHRNAVTF</sequence>
<dbReference type="InterPro" id="IPR050090">
    <property type="entry name" value="Tyrosine_recombinase_XerCD"/>
</dbReference>
<dbReference type="InterPro" id="IPR010998">
    <property type="entry name" value="Integrase_recombinase_N"/>
</dbReference>
<evidence type="ECO:0000256" key="4">
    <source>
        <dbReference type="SAM" id="Coils"/>
    </source>
</evidence>
<dbReference type="Pfam" id="PF00589">
    <property type="entry name" value="Phage_integrase"/>
    <property type="match status" value="1"/>
</dbReference>
<dbReference type="GO" id="GO:0003677">
    <property type="term" value="F:DNA binding"/>
    <property type="evidence" value="ECO:0007669"/>
    <property type="project" value="UniProtKB-KW"/>
</dbReference>
<evidence type="ECO:0000256" key="1">
    <source>
        <dbReference type="ARBA" id="ARBA00022908"/>
    </source>
</evidence>
<proteinExistence type="predicted"/>
<keyword evidence="7" id="KW-1185">Reference proteome</keyword>
<dbReference type="InterPro" id="IPR002104">
    <property type="entry name" value="Integrase_catalytic"/>
</dbReference>
<protein>
    <submittedName>
        <fullName evidence="6">Integrase family protein</fullName>
    </submittedName>
</protein>
<dbReference type="InterPro" id="IPR013762">
    <property type="entry name" value="Integrase-like_cat_sf"/>
</dbReference>
<evidence type="ECO:0000313" key="6">
    <source>
        <dbReference type="EMBL" id="AFS83002.1"/>
    </source>
</evidence>
<dbReference type="RefSeq" id="WP_014965373.1">
    <property type="nucleotide sequence ID" value="NC_018656.1"/>
</dbReference>
<dbReference type="InterPro" id="IPR011010">
    <property type="entry name" value="DNA_brk_join_enz"/>
</dbReference>
<dbReference type="AlphaFoldDB" id="K0BD62"/>
<name>K0BD62_9ARCH</name>
<keyword evidence="2" id="KW-0238">DNA-binding</keyword>
<reference evidence="6 7" key="1">
    <citation type="journal article" date="2012" name="J. Bacteriol.">
        <title>Draft Genome Sequence of an Ammonia-Oxidizing Archaeon, "Candidatus Nitrosopumilus sediminis" AR2, from Svalbard in the Arctic Circle.</title>
        <authorList>
            <person name="Park S.J."/>
            <person name="Kim J.G."/>
            <person name="Jung M.Y."/>
            <person name="Kim S.J."/>
            <person name="Cha I.T."/>
            <person name="Ghai R."/>
            <person name="Martin-Cuadrado A.B."/>
            <person name="Rodriguez-Valera F."/>
            <person name="Rhee S.K."/>
        </authorList>
    </citation>
    <scope>NUCLEOTIDE SEQUENCE [LARGE SCALE GENOMIC DNA]</scope>
    <source>
        <strain evidence="6 7">AR2</strain>
    </source>
</reference>
<dbReference type="GO" id="GO:0015074">
    <property type="term" value="P:DNA integration"/>
    <property type="evidence" value="ECO:0007669"/>
    <property type="project" value="UniProtKB-KW"/>
</dbReference>
<keyword evidence="4" id="KW-0175">Coiled coil</keyword>
<dbReference type="SUPFAM" id="SSF56349">
    <property type="entry name" value="DNA breaking-rejoining enzymes"/>
    <property type="match status" value="1"/>
</dbReference>
<gene>
    <name evidence="6" type="ORF">NSED_06000</name>
</gene>